<dbReference type="EMBL" id="JBHRYE010000012">
    <property type="protein sequence ID" value="MFC3671517.1"/>
    <property type="molecule type" value="Genomic_DNA"/>
</dbReference>
<evidence type="ECO:0000313" key="10">
    <source>
        <dbReference type="Proteomes" id="UP001595683"/>
    </source>
</evidence>
<keyword evidence="2 9" id="KW-0489">Methyltransferase</keyword>
<dbReference type="InterPro" id="IPR050161">
    <property type="entry name" value="Siro_Cobalamin_biosynth"/>
</dbReference>
<dbReference type="InterPro" id="IPR006366">
    <property type="entry name" value="CobA/CysG_C"/>
</dbReference>
<evidence type="ECO:0000256" key="3">
    <source>
        <dbReference type="ARBA" id="ARBA00022679"/>
    </source>
</evidence>
<dbReference type="SUPFAM" id="SSF53790">
    <property type="entry name" value="Tetrapyrrole methylase"/>
    <property type="match status" value="1"/>
</dbReference>
<feature type="region of interest" description="Disordered" evidence="7">
    <location>
        <begin position="264"/>
        <end position="285"/>
    </location>
</feature>
<dbReference type="RefSeq" id="WP_191323688.1">
    <property type="nucleotide sequence ID" value="NZ_BMZP01000005.1"/>
</dbReference>
<dbReference type="InterPro" id="IPR000878">
    <property type="entry name" value="4pyrrol_Mease"/>
</dbReference>
<dbReference type="PANTHER" id="PTHR45790:SF3">
    <property type="entry name" value="S-ADENOSYL-L-METHIONINE-DEPENDENT UROPORPHYRINOGEN III METHYLTRANSFERASE, CHLOROPLASTIC"/>
    <property type="match status" value="1"/>
</dbReference>
<comment type="caution">
    <text evidence="9">The sequence shown here is derived from an EMBL/GenBank/DDBJ whole genome shotgun (WGS) entry which is preliminary data.</text>
</comment>
<accession>A0ABV7V3M8</accession>
<keyword evidence="3 9" id="KW-0808">Transferase</keyword>
<dbReference type="InterPro" id="IPR014777">
    <property type="entry name" value="4pyrrole_Mease_sub1"/>
</dbReference>
<evidence type="ECO:0000256" key="5">
    <source>
        <dbReference type="ARBA" id="ARBA00023244"/>
    </source>
</evidence>
<evidence type="ECO:0000259" key="8">
    <source>
        <dbReference type="Pfam" id="PF00590"/>
    </source>
</evidence>
<keyword evidence="4" id="KW-0949">S-adenosyl-L-methionine</keyword>
<evidence type="ECO:0000256" key="1">
    <source>
        <dbReference type="ARBA" id="ARBA00012162"/>
    </source>
</evidence>
<dbReference type="NCBIfam" id="NF004790">
    <property type="entry name" value="PRK06136.1"/>
    <property type="match status" value="1"/>
</dbReference>
<dbReference type="InterPro" id="IPR014776">
    <property type="entry name" value="4pyrrole_Mease_sub2"/>
</dbReference>
<dbReference type="GO" id="GO:0032259">
    <property type="term" value="P:methylation"/>
    <property type="evidence" value="ECO:0007669"/>
    <property type="project" value="UniProtKB-KW"/>
</dbReference>
<keyword evidence="5" id="KW-0627">Porphyrin biosynthesis</keyword>
<proteinExistence type="predicted"/>
<feature type="compositionally biased region" description="Basic and acidic residues" evidence="7">
    <location>
        <begin position="274"/>
        <end position="285"/>
    </location>
</feature>
<evidence type="ECO:0000256" key="6">
    <source>
        <dbReference type="ARBA" id="ARBA00025705"/>
    </source>
</evidence>
<reference evidence="10" key="1">
    <citation type="journal article" date="2019" name="Int. J. Syst. Evol. Microbiol.">
        <title>The Global Catalogue of Microorganisms (GCM) 10K type strain sequencing project: providing services to taxonomists for standard genome sequencing and annotation.</title>
        <authorList>
            <consortium name="The Broad Institute Genomics Platform"/>
            <consortium name="The Broad Institute Genome Sequencing Center for Infectious Disease"/>
            <person name="Wu L."/>
            <person name="Ma J."/>
        </authorList>
    </citation>
    <scope>NUCLEOTIDE SEQUENCE [LARGE SCALE GENOMIC DNA]</scope>
    <source>
        <strain evidence="10">KCTC 42224</strain>
    </source>
</reference>
<sequence>MSAADFPAGMVWLVGAGPGDADLLTRKAARLIGQASVIFHDALVGPDVLALAAPAARLVHVGKRSGRHSKDQASIDALIVQAALAGERVVRLKGGDPAIFGRAAEELDACRAAGVPARICPGVTAASAAAASLGASLTLRGLARKLTLITAHARAGEPLDLDWATLADPEATLAIYMGKAAATDLADRLIAAGLPGDTPVAMVENASLLHERVLRTRLDLLGLAARSGLGDGPALLLIGAAMARASHAENPNGAAQHNVKQATGMMPGTAMGRPARDGRFPESHS</sequence>
<dbReference type="EC" id="2.1.1.107" evidence="1"/>
<dbReference type="Gene3D" id="3.40.1010.10">
    <property type="entry name" value="Cobalt-precorrin-4 Transmethylase, Domain 1"/>
    <property type="match status" value="1"/>
</dbReference>
<evidence type="ECO:0000256" key="7">
    <source>
        <dbReference type="SAM" id="MobiDB-lite"/>
    </source>
</evidence>
<evidence type="ECO:0000313" key="9">
    <source>
        <dbReference type="EMBL" id="MFC3671517.1"/>
    </source>
</evidence>
<gene>
    <name evidence="9" type="primary">cobA</name>
    <name evidence="9" type="ORF">ACFOOT_08765</name>
</gene>
<evidence type="ECO:0000256" key="4">
    <source>
        <dbReference type="ARBA" id="ARBA00022691"/>
    </source>
</evidence>
<evidence type="ECO:0000256" key="2">
    <source>
        <dbReference type="ARBA" id="ARBA00022603"/>
    </source>
</evidence>
<dbReference type="GO" id="GO:0004851">
    <property type="term" value="F:uroporphyrin-III C-methyltransferase activity"/>
    <property type="evidence" value="ECO:0007669"/>
    <property type="project" value="UniProtKB-EC"/>
</dbReference>
<dbReference type="InterPro" id="IPR035996">
    <property type="entry name" value="4pyrrol_Methylase_sf"/>
</dbReference>
<name>A0ABV7V3M8_9SPHN</name>
<dbReference type="PANTHER" id="PTHR45790">
    <property type="entry name" value="SIROHEME SYNTHASE-RELATED"/>
    <property type="match status" value="1"/>
</dbReference>
<comment type="pathway">
    <text evidence="6">Porphyrin-containing compound metabolism; siroheme biosynthesis; precorrin-2 from uroporphyrinogen III: step 1/1.</text>
</comment>
<protein>
    <recommendedName>
        <fullName evidence="1">uroporphyrinogen-III C-methyltransferase</fullName>
        <ecNumber evidence="1">2.1.1.107</ecNumber>
    </recommendedName>
</protein>
<feature type="domain" description="Tetrapyrrole methylase" evidence="8">
    <location>
        <begin position="10"/>
        <end position="219"/>
    </location>
</feature>
<keyword evidence="10" id="KW-1185">Reference proteome</keyword>
<dbReference type="Proteomes" id="UP001595683">
    <property type="component" value="Unassembled WGS sequence"/>
</dbReference>
<dbReference type="NCBIfam" id="TIGR01469">
    <property type="entry name" value="cobA_cysG_Cterm"/>
    <property type="match status" value="1"/>
</dbReference>
<organism evidence="9 10">
    <name type="scientific">Novosphingobium pokkalii</name>
    <dbReference type="NCBI Taxonomy" id="1770194"/>
    <lineage>
        <taxon>Bacteria</taxon>
        <taxon>Pseudomonadati</taxon>
        <taxon>Pseudomonadota</taxon>
        <taxon>Alphaproteobacteria</taxon>
        <taxon>Sphingomonadales</taxon>
        <taxon>Sphingomonadaceae</taxon>
        <taxon>Novosphingobium</taxon>
    </lineage>
</organism>
<dbReference type="Pfam" id="PF00590">
    <property type="entry name" value="TP_methylase"/>
    <property type="match status" value="1"/>
</dbReference>
<dbReference type="Gene3D" id="3.30.950.10">
    <property type="entry name" value="Methyltransferase, Cobalt-precorrin-4 Transmethylase, Domain 2"/>
    <property type="match status" value="1"/>
</dbReference>
<dbReference type="CDD" id="cd11642">
    <property type="entry name" value="SUMT"/>
    <property type="match status" value="1"/>
</dbReference>